<proteinExistence type="predicted"/>
<name>A0ABV2V4H1_9ACTN</name>
<dbReference type="RefSeq" id="WP_355400002.1">
    <property type="nucleotide sequence ID" value="NZ_JBEGHN010000056.1"/>
</dbReference>
<evidence type="ECO:0000256" key="1">
    <source>
        <dbReference type="SAM" id="SignalP"/>
    </source>
</evidence>
<feature type="chain" id="PRO_5046750314" evidence="1">
    <location>
        <begin position="31"/>
        <end position="213"/>
    </location>
</feature>
<dbReference type="EMBL" id="JBEXPZ010000038">
    <property type="protein sequence ID" value="MET9848257.1"/>
    <property type="molecule type" value="Genomic_DNA"/>
</dbReference>
<dbReference type="Proteomes" id="UP001550210">
    <property type="component" value="Unassembled WGS sequence"/>
</dbReference>
<organism evidence="2 3">
    <name type="scientific">Streptomyces ossamyceticus</name>
    <dbReference type="NCBI Taxonomy" id="249581"/>
    <lineage>
        <taxon>Bacteria</taxon>
        <taxon>Bacillati</taxon>
        <taxon>Actinomycetota</taxon>
        <taxon>Actinomycetes</taxon>
        <taxon>Kitasatosporales</taxon>
        <taxon>Streptomycetaceae</taxon>
        <taxon>Streptomyces</taxon>
    </lineage>
</organism>
<comment type="caution">
    <text evidence="2">The sequence shown here is derived from an EMBL/GenBank/DDBJ whole genome shotgun (WGS) entry which is preliminary data.</text>
</comment>
<keyword evidence="1" id="KW-0732">Signal</keyword>
<evidence type="ECO:0000313" key="2">
    <source>
        <dbReference type="EMBL" id="MET9848257.1"/>
    </source>
</evidence>
<keyword evidence="3" id="KW-1185">Reference proteome</keyword>
<accession>A0ABV2V4H1</accession>
<evidence type="ECO:0000313" key="3">
    <source>
        <dbReference type="Proteomes" id="UP001550210"/>
    </source>
</evidence>
<feature type="signal peptide" evidence="1">
    <location>
        <begin position="1"/>
        <end position="30"/>
    </location>
</feature>
<gene>
    <name evidence="2" type="ORF">ABZZ21_27700</name>
</gene>
<protein>
    <submittedName>
        <fullName evidence="2">Uncharacterized protein</fullName>
    </submittedName>
</protein>
<reference evidence="2 3" key="1">
    <citation type="submission" date="2024-06" db="EMBL/GenBank/DDBJ databases">
        <title>The Natural Products Discovery Center: Release of the First 8490 Sequenced Strains for Exploring Actinobacteria Biosynthetic Diversity.</title>
        <authorList>
            <person name="Kalkreuter E."/>
            <person name="Kautsar S.A."/>
            <person name="Yang D."/>
            <person name="Bader C.D."/>
            <person name="Teijaro C.N."/>
            <person name="Fluegel L."/>
            <person name="Davis C.M."/>
            <person name="Simpson J.R."/>
            <person name="Lauterbach L."/>
            <person name="Steele A.D."/>
            <person name="Gui C."/>
            <person name="Meng S."/>
            <person name="Li G."/>
            <person name="Viehrig K."/>
            <person name="Ye F."/>
            <person name="Su P."/>
            <person name="Kiefer A.F."/>
            <person name="Nichols A."/>
            <person name="Cepeda A.J."/>
            <person name="Yan W."/>
            <person name="Fan B."/>
            <person name="Jiang Y."/>
            <person name="Adhikari A."/>
            <person name="Zheng C.-J."/>
            <person name="Schuster L."/>
            <person name="Cowan T.M."/>
            <person name="Smanski M.J."/>
            <person name="Chevrette M.G."/>
            <person name="De Carvalho L.P.S."/>
            <person name="Shen B."/>
        </authorList>
    </citation>
    <scope>NUCLEOTIDE SEQUENCE [LARGE SCALE GENOMIC DNA]</scope>
    <source>
        <strain evidence="2 3">NPDC006434</strain>
    </source>
</reference>
<sequence>MTMLRRFMASAMVVGAGIGGGLSAPSVAHAQDYGPNTCRQGYVWRVARASDVVCVTPQTRTNTANDNALAPGRILPNGYCKQGYVWREAWGSDDHTCVTPQTRAQARYDNSQADDRRLAVRLWITSQNGALKVSGNHFNVNSPVRLVFSGAVNKSWTVTATRHAGHAGGSFGFVTGFPGKCAPGNPNSRVQAVDLTSGRRTASVPFVYCVRID</sequence>